<evidence type="ECO:0000259" key="1">
    <source>
        <dbReference type="Pfam" id="PF13274"/>
    </source>
</evidence>
<organism evidence="2 3">
    <name type="scientific">Porphyromonas crevioricanis JCM 15906</name>
    <dbReference type="NCBI Taxonomy" id="1305617"/>
    <lineage>
        <taxon>Bacteria</taxon>
        <taxon>Pseudomonadati</taxon>
        <taxon>Bacteroidota</taxon>
        <taxon>Bacteroidia</taxon>
        <taxon>Bacteroidales</taxon>
        <taxon>Porphyromonadaceae</taxon>
        <taxon>Porphyromonas</taxon>
    </lineage>
</organism>
<proteinExistence type="predicted"/>
<sequence>MFDPYHFLPLRLHQTSVEIKDTFIYKSTDIATYIIALANDRRISINMTKVQKLLYIIYGAYLRIYGERLLNEHPQAWPYGPVFPTTRNKLLKQELSLISADDIVKEERKKILKDTKLNKVVDFVFNHFGGWNAGQLSEWSHSDGSPWYQTTNRNGFKWGDVIPDHLIKGYFNSIISVKSES</sequence>
<evidence type="ECO:0000313" key="3">
    <source>
        <dbReference type="Proteomes" id="UP000018031"/>
    </source>
</evidence>
<name>S4NB66_9PORP</name>
<reference evidence="3" key="1">
    <citation type="journal article" date="2013" name="Genome">
        <title>Draft Genome Sequences of Porphyromonas crevioricanis JCM 15906T and Porphyromonas cansulci JCM 13913T Isolated from a Canine Oral Cavity.</title>
        <authorList>
            <person name="Sakamoto M."/>
            <person name="Tanaka N."/>
            <person name="Shiwa Y."/>
            <person name="Yoshikawa H."/>
            <person name="Ohkuma M."/>
        </authorList>
    </citation>
    <scope>NUCLEOTIDE SEQUENCE [LARGE SCALE GENOMIC DNA]</scope>
    <source>
        <strain evidence="3">JCM 15906</strain>
    </source>
</reference>
<evidence type="ECO:0000313" key="2">
    <source>
        <dbReference type="EMBL" id="GAD04505.1"/>
    </source>
</evidence>
<dbReference type="Proteomes" id="UP000018031">
    <property type="component" value="Unassembled WGS sequence"/>
</dbReference>
<dbReference type="EMBL" id="BAOU01000005">
    <property type="protein sequence ID" value="GAD04505.1"/>
    <property type="molecule type" value="Genomic_DNA"/>
</dbReference>
<reference evidence="2 3" key="2">
    <citation type="journal article" date="2013" name="Genome Announc.">
        <title>Draft Genome Sequences of Porphyromonas crevioricanis JCM 15906T and Porphyromonas cansulci JCM 13913T Isolated from a Canine Oral Cavity.</title>
        <authorList>
            <person name="Sakamoto M."/>
            <person name="Tanaka N."/>
            <person name="Shiwa Y."/>
            <person name="Yoshikawa H."/>
            <person name="Ohkuma M."/>
        </authorList>
    </citation>
    <scope>NUCLEOTIDE SEQUENCE [LARGE SCALE GENOMIC DNA]</scope>
    <source>
        <strain evidence="2 3">JCM 15906</strain>
    </source>
</reference>
<gene>
    <name evidence="2" type="ORF">PORCRE_191</name>
</gene>
<feature type="domain" description="Antitoxin SocA-like Panacea" evidence="1">
    <location>
        <begin position="50"/>
        <end position="147"/>
    </location>
</feature>
<dbReference type="Pfam" id="PF13274">
    <property type="entry name" value="SocA_Panacea"/>
    <property type="match status" value="1"/>
</dbReference>
<protein>
    <submittedName>
        <fullName evidence="2">Uncharacterized phage-associated protein</fullName>
    </submittedName>
</protein>
<dbReference type="AlphaFoldDB" id="S4NB66"/>
<dbReference type="InterPro" id="IPR025272">
    <property type="entry name" value="SocA_Panacea"/>
</dbReference>
<comment type="caution">
    <text evidence="2">The sequence shown here is derived from an EMBL/GenBank/DDBJ whole genome shotgun (WGS) entry which is preliminary data.</text>
</comment>
<accession>S4NB66</accession>